<sequence>MKKLITAGLLGLFSPLAAAAAAGKGDSWYWLLALAVVISICLSSLLVWRSKKLNTFTLKAVGFGAWFWFIIFIQVMIYGFYVGLTK</sequence>
<dbReference type="KEGG" id="kge:TQ33_0411"/>
<keyword evidence="1" id="KW-1133">Transmembrane helix</keyword>
<dbReference type="STRING" id="914150.TQ33_0411"/>
<evidence type="ECO:0000313" key="3">
    <source>
        <dbReference type="EMBL" id="AKE51397.1"/>
    </source>
</evidence>
<dbReference type="EMBL" id="CP010975">
    <property type="protein sequence ID" value="AKE51397.1"/>
    <property type="molecule type" value="Genomic_DNA"/>
</dbReference>
<keyword evidence="4" id="KW-1185">Reference proteome</keyword>
<evidence type="ECO:0000256" key="1">
    <source>
        <dbReference type="SAM" id="Phobius"/>
    </source>
</evidence>
<feature type="transmembrane region" description="Helical" evidence="1">
    <location>
        <begin position="60"/>
        <end position="81"/>
    </location>
</feature>
<dbReference type="AlphaFoldDB" id="A0A0F6TPC2"/>
<dbReference type="RefSeq" id="WP_046560593.1">
    <property type="nucleotide sequence ID" value="NZ_CP010975.1"/>
</dbReference>
<gene>
    <name evidence="3" type="ORF">TQ33_0411</name>
</gene>
<dbReference type="OrthoDB" id="6197749at2"/>
<keyword evidence="2" id="KW-0732">Signal</keyword>
<feature type="transmembrane region" description="Helical" evidence="1">
    <location>
        <begin position="29"/>
        <end position="48"/>
    </location>
</feature>
<dbReference type="HOGENOM" id="CLU_190627_0_0_6"/>
<protein>
    <submittedName>
        <fullName evidence="3">Uncharacterized protein</fullName>
    </submittedName>
</protein>
<keyword evidence="1" id="KW-0472">Membrane</keyword>
<name>A0A0F6TPC2_9GAMM</name>
<reference evidence="3 4" key="1">
    <citation type="submission" date="2015-02" db="EMBL/GenBank/DDBJ databases">
        <title>Complete genome sequence of Kangiella geojedonensis strain YCS-5T.</title>
        <authorList>
            <person name="Kim K.M."/>
        </authorList>
    </citation>
    <scope>NUCLEOTIDE SEQUENCE [LARGE SCALE GENOMIC DNA]</scope>
    <source>
        <strain evidence="3 4">YCS-5</strain>
    </source>
</reference>
<evidence type="ECO:0000313" key="4">
    <source>
        <dbReference type="Proteomes" id="UP000034071"/>
    </source>
</evidence>
<keyword evidence="1" id="KW-0812">Transmembrane</keyword>
<evidence type="ECO:0000256" key="2">
    <source>
        <dbReference type="SAM" id="SignalP"/>
    </source>
</evidence>
<dbReference type="Proteomes" id="UP000034071">
    <property type="component" value="Chromosome"/>
</dbReference>
<feature type="chain" id="PRO_5002510367" evidence="2">
    <location>
        <begin position="20"/>
        <end position="86"/>
    </location>
</feature>
<accession>A0A0F6TPC2</accession>
<proteinExistence type="predicted"/>
<feature type="signal peptide" evidence="2">
    <location>
        <begin position="1"/>
        <end position="19"/>
    </location>
</feature>
<organism evidence="3 4">
    <name type="scientific">Kangiella geojedonensis</name>
    <dbReference type="NCBI Taxonomy" id="914150"/>
    <lineage>
        <taxon>Bacteria</taxon>
        <taxon>Pseudomonadati</taxon>
        <taxon>Pseudomonadota</taxon>
        <taxon>Gammaproteobacteria</taxon>
        <taxon>Kangiellales</taxon>
        <taxon>Kangiellaceae</taxon>
        <taxon>Kangiella</taxon>
    </lineage>
</organism>